<gene>
    <name evidence="1" type="ORF">LCGC14_1216300</name>
</gene>
<evidence type="ECO:0000313" key="1">
    <source>
        <dbReference type="EMBL" id="KKM92651.1"/>
    </source>
</evidence>
<dbReference type="AlphaFoldDB" id="A0A0F9LZY7"/>
<reference evidence="1" key="1">
    <citation type="journal article" date="2015" name="Nature">
        <title>Complex archaea that bridge the gap between prokaryotes and eukaryotes.</title>
        <authorList>
            <person name="Spang A."/>
            <person name="Saw J.H."/>
            <person name="Jorgensen S.L."/>
            <person name="Zaremba-Niedzwiedzka K."/>
            <person name="Martijn J."/>
            <person name="Lind A.E."/>
            <person name="van Eijk R."/>
            <person name="Schleper C."/>
            <person name="Guy L."/>
            <person name="Ettema T.J."/>
        </authorList>
    </citation>
    <scope>NUCLEOTIDE SEQUENCE</scope>
</reference>
<proteinExistence type="predicted"/>
<sequence length="58" mass="7117">MYSFCILLNMLEKFKNHKYREDLYEAIVLKKCFVIDEQDRKIVNEILLFEINQQYGLI</sequence>
<dbReference type="EMBL" id="LAZR01006364">
    <property type="protein sequence ID" value="KKM92651.1"/>
    <property type="molecule type" value="Genomic_DNA"/>
</dbReference>
<comment type="caution">
    <text evidence="1">The sequence shown here is derived from an EMBL/GenBank/DDBJ whole genome shotgun (WGS) entry which is preliminary data.</text>
</comment>
<name>A0A0F9LZY7_9ZZZZ</name>
<protein>
    <submittedName>
        <fullName evidence="1">Uncharacterized protein</fullName>
    </submittedName>
</protein>
<organism evidence="1">
    <name type="scientific">marine sediment metagenome</name>
    <dbReference type="NCBI Taxonomy" id="412755"/>
    <lineage>
        <taxon>unclassified sequences</taxon>
        <taxon>metagenomes</taxon>
        <taxon>ecological metagenomes</taxon>
    </lineage>
</organism>
<accession>A0A0F9LZY7</accession>